<protein>
    <recommendedName>
        <fullName evidence="3">DUF5133 domain-containing protein</fullName>
    </recommendedName>
</protein>
<evidence type="ECO:0008006" key="3">
    <source>
        <dbReference type="Google" id="ProtNLM"/>
    </source>
</evidence>
<evidence type="ECO:0000313" key="2">
    <source>
        <dbReference type="Proteomes" id="UP000034196"/>
    </source>
</evidence>
<name>A0A1J4P114_9ACTN</name>
<reference evidence="1" key="1">
    <citation type="submission" date="2016-10" db="EMBL/GenBank/DDBJ databases">
        <title>Genome sequence of Streptomyces mangrovisoli MUSC 149.</title>
        <authorList>
            <person name="Lee L.-H."/>
            <person name="Ser H.-L."/>
        </authorList>
    </citation>
    <scope>NUCLEOTIDE SEQUENCE [LARGE SCALE GENOMIC DNA]</scope>
    <source>
        <strain evidence="1">MUSC 149</strain>
    </source>
</reference>
<dbReference type="Pfam" id="PF17196">
    <property type="entry name" value="DUF5133"/>
    <property type="match status" value="1"/>
</dbReference>
<dbReference type="OrthoDB" id="4320263at2"/>
<accession>A0A1J4P114</accession>
<dbReference type="RefSeq" id="WP_046592189.1">
    <property type="nucleotide sequence ID" value="NZ_LAVA02000017.1"/>
</dbReference>
<organism evidence="1 2">
    <name type="scientific">Streptomyces mangrovisoli</name>
    <dbReference type="NCBI Taxonomy" id="1428628"/>
    <lineage>
        <taxon>Bacteria</taxon>
        <taxon>Bacillati</taxon>
        <taxon>Actinomycetota</taxon>
        <taxon>Actinomycetes</taxon>
        <taxon>Kitasatosporales</taxon>
        <taxon>Streptomycetaceae</taxon>
        <taxon>Streptomyces</taxon>
    </lineage>
</organism>
<evidence type="ECO:0000313" key="1">
    <source>
        <dbReference type="EMBL" id="OIJ68288.1"/>
    </source>
</evidence>
<gene>
    <name evidence="1" type="ORF">WN71_008905</name>
</gene>
<dbReference type="Proteomes" id="UP000034196">
    <property type="component" value="Unassembled WGS sequence"/>
</dbReference>
<sequence length="65" mass="7013">MLMPLPVTLRRMVTDYESLLAEAPDATIPSGQSLRDAAYTLCVSTGTRDVDHALDVARAYLATST</sequence>
<dbReference type="InterPro" id="IPR033457">
    <property type="entry name" value="DUF5133"/>
</dbReference>
<comment type="caution">
    <text evidence="1">The sequence shown here is derived from an EMBL/GenBank/DDBJ whole genome shotgun (WGS) entry which is preliminary data.</text>
</comment>
<keyword evidence="2" id="KW-1185">Reference proteome</keyword>
<dbReference type="AlphaFoldDB" id="A0A1J4P114"/>
<proteinExistence type="predicted"/>
<dbReference type="EMBL" id="LAVA02000017">
    <property type="protein sequence ID" value="OIJ68288.1"/>
    <property type="molecule type" value="Genomic_DNA"/>
</dbReference>